<keyword evidence="2" id="KW-1185">Reference proteome</keyword>
<evidence type="ECO:0000313" key="1">
    <source>
        <dbReference type="EMBL" id="PWH85280.1"/>
    </source>
</evidence>
<dbReference type="EMBL" id="QFRJ01000007">
    <property type="protein sequence ID" value="PWH85280.1"/>
    <property type="molecule type" value="Genomic_DNA"/>
</dbReference>
<proteinExistence type="predicted"/>
<protein>
    <submittedName>
        <fullName evidence="1">Uncharacterized protein</fullName>
    </submittedName>
</protein>
<reference evidence="1 2" key="1">
    <citation type="submission" date="2018-05" db="EMBL/GenBank/DDBJ databases">
        <title>Brumimicrobium oceani sp. nov., isolated from coastal sediment.</title>
        <authorList>
            <person name="Kou Y."/>
        </authorList>
    </citation>
    <scope>NUCLEOTIDE SEQUENCE [LARGE SCALE GENOMIC DNA]</scope>
    <source>
        <strain evidence="1 2">C305</strain>
    </source>
</reference>
<reference evidence="1 2" key="2">
    <citation type="submission" date="2018-05" db="EMBL/GenBank/DDBJ databases">
        <authorList>
            <person name="Lanie J.A."/>
            <person name="Ng W.-L."/>
            <person name="Kazmierczak K.M."/>
            <person name="Andrzejewski T.M."/>
            <person name="Davidsen T.M."/>
            <person name="Wayne K.J."/>
            <person name="Tettelin H."/>
            <person name="Glass J.I."/>
            <person name="Rusch D."/>
            <person name="Podicherti R."/>
            <person name="Tsui H.-C.T."/>
            <person name="Winkler M.E."/>
        </authorList>
    </citation>
    <scope>NUCLEOTIDE SEQUENCE [LARGE SCALE GENOMIC DNA]</scope>
    <source>
        <strain evidence="1 2">C305</strain>
    </source>
</reference>
<dbReference type="AlphaFoldDB" id="A0A2U2XC04"/>
<sequence>MLVGNFTSSSINYNRKRFSLKFDKILPLLKIIIFNNDQDDSCGNWWGKGEGKNKSALALLFFPSPLKYAPSLMSS</sequence>
<comment type="caution">
    <text evidence="1">The sequence shown here is derived from an EMBL/GenBank/DDBJ whole genome shotgun (WGS) entry which is preliminary data.</text>
</comment>
<name>A0A2U2XC04_9FLAO</name>
<organism evidence="1 2">
    <name type="scientific">Brumimicrobium oceani</name>
    <dbReference type="NCBI Taxonomy" id="2100725"/>
    <lineage>
        <taxon>Bacteria</taxon>
        <taxon>Pseudomonadati</taxon>
        <taxon>Bacteroidota</taxon>
        <taxon>Flavobacteriia</taxon>
        <taxon>Flavobacteriales</taxon>
        <taxon>Crocinitomicaceae</taxon>
        <taxon>Brumimicrobium</taxon>
    </lineage>
</organism>
<evidence type="ECO:0000313" key="2">
    <source>
        <dbReference type="Proteomes" id="UP000245370"/>
    </source>
</evidence>
<accession>A0A2U2XC04</accession>
<gene>
    <name evidence="1" type="ORF">DIT68_10095</name>
</gene>
<dbReference type="Proteomes" id="UP000245370">
    <property type="component" value="Unassembled WGS sequence"/>
</dbReference>